<dbReference type="RefSeq" id="WP_107826375.1">
    <property type="nucleotide sequence ID" value="NZ_CP160205.1"/>
</dbReference>
<evidence type="ECO:0000256" key="1">
    <source>
        <dbReference type="SAM" id="Phobius"/>
    </source>
</evidence>
<keyword evidence="1" id="KW-0472">Membrane</keyword>
<dbReference type="AlphaFoldDB" id="A0A2T5JES5"/>
<feature type="transmembrane region" description="Helical" evidence="1">
    <location>
        <begin position="244"/>
        <end position="265"/>
    </location>
</feature>
<dbReference type="GO" id="GO:0016747">
    <property type="term" value="F:acyltransferase activity, transferring groups other than amino-acyl groups"/>
    <property type="evidence" value="ECO:0007669"/>
    <property type="project" value="InterPro"/>
</dbReference>
<reference evidence="3 4" key="1">
    <citation type="submission" date="2018-04" db="EMBL/GenBank/DDBJ databases">
        <title>Genomic Encyclopedia of Archaeal and Bacterial Type Strains, Phase II (KMG-II): from individual species to whole genera.</title>
        <authorList>
            <person name="Goeker M."/>
        </authorList>
    </citation>
    <scope>NUCLEOTIDE SEQUENCE [LARGE SCALE GENOMIC DNA]</scope>
    <source>
        <strain evidence="3 4">DSM 26809</strain>
    </source>
</reference>
<feature type="transmembrane region" description="Helical" evidence="1">
    <location>
        <begin position="119"/>
        <end position="140"/>
    </location>
</feature>
<dbReference type="PANTHER" id="PTHR23028:SF53">
    <property type="entry name" value="ACYL_TRANSF_3 DOMAIN-CONTAINING PROTEIN"/>
    <property type="match status" value="1"/>
</dbReference>
<dbReference type="EMBL" id="QAOQ01000001">
    <property type="protein sequence ID" value="PTR00941.1"/>
    <property type="molecule type" value="Genomic_DNA"/>
</dbReference>
<accession>A0A2T5JES5</accession>
<keyword evidence="4" id="KW-1185">Reference proteome</keyword>
<feature type="transmembrane region" description="Helical" evidence="1">
    <location>
        <begin position="168"/>
        <end position="186"/>
    </location>
</feature>
<dbReference type="GO" id="GO:0016020">
    <property type="term" value="C:membrane"/>
    <property type="evidence" value="ECO:0007669"/>
    <property type="project" value="TreeGrafter"/>
</dbReference>
<dbReference type="OrthoDB" id="290051at2"/>
<feature type="transmembrane region" description="Helical" evidence="1">
    <location>
        <begin position="206"/>
        <end position="223"/>
    </location>
</feature>
<feature type="transmembrane region" description="Helical" evidence="1">
    <location>
        <begin position="337"/>
        <end position="358"/>
    </location>
</feature>
<feature type="transmembrane region" description="Helical" evidence="1">
    <location>
        <begin position="271"/>
        <end position="294"/>
    </location>
</feature>
<organism evidence="3 4">
    <name type="scientific">Mucilaginibacter yixingensis</name>
    <dbReference type="NCBI Taxonomy" id="1295612"/>
    <lineage>
        <taxon>Bacteria</taxon>
        <taxon>Pseudomonadati</taxon>
        <taxon>Bacteroidota</taxon>
        <taxon>Sphingobacteriia</taxon>
        <taxon>Sphingobacteriales</taxon>
        <taxon>Sphingobacteriaceae</taxon>
        <taxon>Mucilaginibacter</taxon>
    </lineage>
</organism>
<keyword evidence="1" id="KW-0812">Transmembrane</keyword>
<dbReference type="Pfam" id="PF01757">
    <property type="entry name" value="Acyl_transf_3"/>
    <property type="match status" value="1"/>
</dbReference>
<dbReference type="Proteomes" id="UP000244168">
    <property type="component" value="Unassembled WGS sequence"/>
</dbReference>
<evidence type="ECO:0000313" key="4">
    <source>
        <dbReference type="Proteomes" id="UP000244168"/>
    </source>
</evidence>
<name>A0A2T5JES5_9SPHI</name>
<evidence type="ECO:0000313" key="3">
    <source>
        <dbReference type="EMBL" id="PTR00941.1"/>
    </source>
</evidence>
<comment type="caution">
    <text evidence="3">The sequence shown here is derived from an EMBL/GenBank/DDBJ whole genome shotgun (WGS) entry which is preliminary data.</text>
</comment>
<feature type="transmembrane region" description="Helical" evidence="1">
    <location>
        <begin position="306"/>
        <end position="325"/>
    </location>
</feature>
<sequence>MADAGATVKKSKIYFPNLNGVRAIAALMVVVAHIELDKKTFGLHQFNFLALSNFGRVGVSIFFALSGFLITYLLLEEKRNFNKVSFSNFYMRRILRIWPLYYFLVLIGMVVHWPDAKPFVLSIFFLPNLAFTLQLLPAIFDPIWSIGTEEQFYIFHPHFFRFKTTRQIFNALLIFLIVFLTGVQAIRHFQHKSDWMGTLAMLTYYMRFDNMMLGALVAVLYYNTKYNDFKFRFQRLFNLLFNKYIQVLISVVLLIVIYLYITYHFSEGDLLIAGLSALLIVNLCQTETSIYTLSNKKLMFVGEVSYGIYLLHKFPVHLVQWLVKYHMPAMSFAVENLFIYIVSFALSIALAAVSYYSLEKYFLNLKKRFAKITQH</sequence>
<feature type="transmembrane region" description="Helical" evidence="1">
    <location>
        <begin position="54"/>
        <end position="75"/>
    </location>
</feature>
<dbReference type="InterPro" id="IPR002656">
    <property type="entry name" value="Acyl_transf_3_dom"/>
</dbReference>
<feature type="transmembrane region" description="Helical" evidence="1">
    <location>
        <begin position="12"/>
        <end position="34"/>
    </location>
</feature>
<dbReference type="InterPro" id="IPR050879">
    <property type="entry name" value="Acyltransferase_3"/>
</dbReference>
<evidence type="ECO:0000259" key="2">
    <source>
        <dbReference type="Pfam" id="PF01757"/>
    </source>
</evidence>
<protein>
    <submittedName>
        <fullName evidence="3">Peptidoglycan/LPS O-acetylase OafA/YrhL</fullName>
    </submittedName>
</protein>
<dbReference type="GO" id="GO:0009103">
    <property type="term" value="P:lipopolysaccharide biosynthetic process"/>
    <property type="evidence" value="ECO:0007669"/>
    <property type="project" value="TreeGrafter"/>
</dbReference>
<proteinExistence type="predicted"/>
<gene>
    <name evidence="3" type="ORF">C8P68_101171</name>
</gene>
<keyword evidence="1" id="KW-1133">Transmembrane helix</keyword>
<dbReference type="PANTHER" id="PTHR23028">
    <property type="entry name" value="ACETYLTRANSFERASE"/>
    <property type="match status" value="1"/>
</dbReference>
<feature type="transmembrane region" description="Helical" evidence="1">
    <location>
        <begin position="95"/>
        <end position="113"/>
    </location>
</feature>
<feature type="domain" description="Acyltransferase 3" evidence="2">
    <location>
        <begin position="17"/>
        <end position="351"/>
    </location>
</feature>